<evidence type="ECO:0000256" key="7">
    <source>
        <dbReference type="ARBA" id="ARBA00022833"/>
    </source>
</evidence>
<dbReference type="Gene3D" id="3.30.460.20">
    <property type="entry name" value="CorA soluble domain-like"/>
    <property type="match status" value="1"/>
</dbReference>
<evidence type="ECO:0000256" key="4">
    <source>
        <dbReference type="ARBA" id="ARBA00022475"/>
    </source>
</evidence>
<dbReference type="Proteomes" id="UP000760407">
    <property type="component" value="Unassembled WGS sequence"/>
</dbReference>
<proteinExistence type="inferred from homology"/>
<dbReference type="SUPFAM" id="SSF143865">
    <property type="entry name" value="CorA soluble domain-like"/>
    <property type="match status" value="1"/>
</dbReference>
<reference evidence="12 13" key="1">
    <citation type="submission" date="2020-08" db="EMBL/GenBank/DDBJ databases">
        <title>Comparative genomics of Francisella species.</title>
        <authorList>
            <person name="Sahl J."/>
            <person name="Sjodin A."/>
            <person name="Wagner D."/>
            <person name="Forsman M."/>
        </authorList>
    </citation>
    <scope>NUCLEOTIDE SEQUENCE [LARGE SCALE GENOMIC DNA]</scope>
    <source>
        <strain evidence="12 13">F1093</strain>
    </source>
</reference>
<evidence type="ECO:0000256" key="8">
    <source>
        <dbReference type="ARBA" id="ARBA00022989"/>
    </source>
</evidence>
<evidence type="ECO:0000313" key="13">
    <source>
        <dbReference type="Proteomes" id="UP000760407"/>
    </source>
</evidence>
<dbReference type="PANTHER" id="PTHR46494:SF3">
    <property type="entry name" value="ZINC TRANSPORT PROTEIN ZNTB"/>
    <property type="match status" value="1"/>
</dbReference>
<evidence type="ECO:0000256" key="9">
    <source>
        <dbReference type="ARBA" id="ARBA00023065"/>
    </source>
</evidence>
<feature type="transmembrane region" description="Helical" evidence="11">
    <location>
        <begin position="261"/>
        <end position="283"/>
    </location>
</feature>
<comment type="similarity">
    <text evidence="2">Belongs to the CorA metal ion transporter (MIT) (TC 1.A.35) family.</text>
</comment>
<evidence type="ECO:0000256" key="11">
    <source>
        <dbReference type="SAM" id="Phobius"/>
    </source>
</evidence>
<keyword evidence="6 11" id="KW-0812">Transmembrane</keyword>
<keyword evidence="8 11" id="KW-1133">Transmembrane helix</keyword>
<dbReference type="Pfam" id="PF01544">
    <property type="entry name" value="CorA"/>
    <property type="match status" value="1"/>
</dbReference>
<evidence type="ECO:0000313" key="12">
    <source>
        <dbReference type="EMBL" id="MBK2302612.1"/>
    </source>
</evidence>
<sequence length="323" mass="37330">MNNTLFSYILDGVGGTKLLQPKHNELDVNEQITWTHLDAKDPQSKEWLNKELSSSDPFITDALIAEKTRSRFTQINDGMLITLRGINSNGNDCLNNMTSIRLWIDKNRIISTSFEYLDLFDDIIESFKKNTGPKNSADFIVFLIEKLSVRIEPVLANIDDKLIDIEEQTIDVIDSDLRESVANLRRQIIVLRRYIVPQKDIIEQLRLSDLSWLSDSHKRYLVEIYNREIRYVEDLDEVNARLQEVKDQISNSLSDKINKKMYFLSIIAALFLPSSFLTGLMGVNVAGIPGSQNTHAFWIFLIILLSIVVLQIYLFKKLKWFLK</sequence>
<dbReference type="InterPro" id="IPR045861">
    <property type="entry name" value="CorA_cytoplasmic_dom"/>
</dbReference>
<keyword evidence="9" id="KW-0406">Ion transport</keyword>
<evidence type="ECO:0000256" key="1">
    <source>
        <dbReference type="ARBA" id="ARBA00004651"/>
    </source>
</evidence>
<name>A0ABS1GCX2_9GAMM</name>
<comment type="caution">
    <text evidence="12">The sequence shown here is derived from an EMBL/GenBank/DDBJ whole genome shotgun (WGS) entry which is preliminary data.</text>
</comment>
<dbReference type="EMBL" id="JACTSG010000004">
    <property type="protein sequence ID" value="MBK2302612.1"/>
    <property type="molecule type" value="Genomic_DNA"/>
</dbReference>
<dbReference type="InterPro" id="IPR045863">
    <property type="entry name" value="CorA_TM1_TM2"/>
</dbReference>
<keyword evidence="7" id="KW-0862">Zinc</keyword>
<evidence type="ECO:0000256" key="3">
    <source>
        <dbReference type="ARBA" id="ARBA00022448"/>
    </source>
</evidence>
<dbReference type="SUPFAM" id="SSF144083">
    <property type="entry name" value="Magnesium transport protein CorA, transmembrane region"/>
    <property type="match status" value="1"/>
</dbReference>
<evidence type="ECO:0000256" key="6">
    <source>
        <dbReference type="ARBA" id="ARBA00022692"/>
    </source>
</evidence>
<keyword evidence="5" id="KW-0997">Cell inner membrane</keyword>
<keyword evidence="4" id="KW-1003">Cell membrane</keyword>
<comment type="subcellular location">
    <subcellularLocation>
        <location evidence="1">Cell membrane</location>
        <topology evidence="1">Multi-pass membrane protein</topology>
    </subcellularLocation>
</comment>
<dbReference type="CDD" id="cd12833">
    <property type="entry name" value="ZntB-like_1"/>
    <property type="match status" value="1"/>
</dbReference>
<accession>A0ABS1GCX2</accession>
<protein>
    <submittedName>
        <fullName evidence="12">Zinc transporter ZntB</fullName>
    </submittedName>
</protein>
<dbReference type="RefSeq" id="WP_088821292.1">
    <property type="nucleotide sequence ID" value="NZ_JACTRX010000001.1"/>
</dbReference>
<feature type="transmembrane region" description="Helical" evidence="11">
    <location>
        <begin position="295"/>
        <end position="315"/>
    </location>
</feature>
<evidence type="ECO:0000256" key="5">
    <source>
        <dbReference type="ARBA" id="ARBA00022519"/>
    </source>
</evidence>
<keyword evidence="13" id="KW-1185">Reference proteome</keyword>
<dbReference type="InterPro" id="IPR002523">
    <property type="entry name" value="MgTranspt_CorA/ZnTranspt_ZntB"/>
</dbReference>
<evidence type="ECO:0000256" key="10">
    <source>
        <dbReference type="ARBA" id="ARBA00023136"/>
    </source>
</evidence>
<dbReference type="PANTHER" id="PTHR46494">
    <property type="entry name" value="CORA FAMILY METAL ION TRANSPORTER (EUROFUNG)"/>
    <property type="match status" value="1"/>
</dbReference>
<keyword evidence="10 11" id="KW-0472">Membrane</keyword>
<keyword evidence="3" id="KW-0813">Transport</keyword>
<organism evidence="12 13">
    <name type="scientific">Francisella philomiragia</name>
    <dbReference type="NCBI Taxonomy" id="28110"/>
    <lineage>
        <taxon>Bacteria</taxon>
        <taxon>Pseudomonadati</taxon>
        <taxon>Pseudomonadota</taxon>
        <taxon>Gammaproteobacteria</taxon>
        <taxon>Thiotrichales</taxon>
        <taxon>Francisellaceae</taxon>
        <taxon>Francisella</taxon>
    </lineage>
</organism>
<dbReference type="Gene3D" id="1.20.58.340">
    <property type="entry name" value="Magnesium transport protein CorA, transmembrane region"/>
    <property type="match status" value="2"/>
</dbReference>
<gene>
    <name evidence="12" type="ORF">IBE52_06765</name>
</gene>
<evidence type="ECO:0000256" key="2">
    <source>
        <dbReference type="ARBA" id="ARBA00009765"/>
    </source>
</evidence>